<evidence type="ECO:0000313" key="2">
    <source>
        <dbReference type="Proteomes" id="UP000244248"/>
    </source>
</evidence>
<reference evidence="1 2" key="1">
    <citation type="submission" date="2018-04" db="EMBL/GenBank/DDBJ databases">
        <title>Novel species isolated from glacier.</title>
        <authorList>
            <person name="Liu Q."/>
            <person name="Xin Y.-H."/>
        </authorList>
    </citation>
    <scope>NUCLEOTIDE SEQUENCE [LARGE SCALE GENOMIC DNA]</scope>
    <source>
        <strain evidence="1 2">GT1R17</strain>
    </source>
</reference>
<comment type="caution">
    <text evidence="1">The sequence shown here is derived from an EMBL/GenBank/DDBJ whole genome shotgun (WGS) entry which is preliminary data.</text>
</comment>
<dbReference type="EMBL" id="QANS01000002">
    <property type="protein sequence ID" value="PTU32084.1"/>
    <property type="molecule type" value="Genomic_DNA"/>
</dbReference>
<accession>A0A2T5MHP4</accession>
<dbReference type="AlphaFoldDB" id="A0A2T5MHP4"/>
<name>A0A2T5MHP4_9GAMM</name>
<proteinExistence type="predicted"/>
<evidence type="ECO:0008006" key="3">
    <source>
        <dbReference type="Google" id="ProtNLM"/>
    </source>
</evidence>
<evidence type="ECO:0000313" key="1">
    <source>
        <dbReference type="EMBL" id="PTU32084.1"/>
    </source>
</evidence>
<dbReference type="RefSeq" id="WP_107939276.1">
    <property type="nucleotide sequence ID" value="NZ_QANS01000002.1"/>
</dbReference>
<sequence length="112" mass="12161">MIAVSPLVWAEDAVSPPNSTKTTPANTINLARLAAVLQAATDRKQSGDEVILKKDAYIHGRPTGEATKGNVLPAGTVLRKSKRQIVNANGSWRHIETRDGINGWMYELDLDP</sequence>
<gene>
    <name evidence="1" type="ORF">CJD38_05280</name>
</gene>
<dbReference type="OrthoDB" id="9776208at2"/>
<dbReference type="Proteomes" id="UP000244248">
    <property type="component" value="Unassembled WGS sequence"/>
</dbReference>
<keyword evidence="2" id="KW-1185">Reference proteome</keyword>
<protein>
    <recommendedName>
        <fullName evidence="3">SH3b domain-containing protein</fullName>
    </recommendedName>
</protein>
<organism evidence="1 2">
    <name type="scientific">Stenotrophobium rhamnosiphilum</name>
    <dbReference type="NCBI Taxonomy" id="2029166"/>
    <lineage>
        <taxon>Bacteria</taxon>
        <taxon>Pseudomonadati</taxon>
        <taxon>Pseudomonadota</taxon>
        <taxon>Gammaproteobacteria</taxon>
        <taxon>Nevskiales</taxon>
        <taxon>Nevskiaceae</taxon>
        <taxon>Stenotrophobium</taxon>
    </lineage>
</organism>